<evidence type="ECO:0000313" key="1">
    <source>
        <dbReference type="EMBL" id="CAB3803908.1"/>
    </source>
</evidence>
<evidence type="ECO:0000313" key="2">
    <source>
        <dbReference type="Proteomes" id="UP000494119"/>
    </source>
</evidence>
<protein>
    <submittedName>
        <fullName evidence="1">Uncharacterized protein</fullName>
    </submittedName>
</protein>
<dbReference type="Proteomes" id="UP000494119">
    <property type="component" value="Unassembled WGS sequence"/>
</dbReference>
<proteinExistence type="predicted"/>
<organism evidence="1 2">
    <name type="scientific">Paraburkholderia caffeinitolerans</name>
    <dbReference type="NCBI Taxonomy" id="1723730"/>
    <lineage>
        <taxon>Bacteria</taxon>
        <taxon>Pseudomonadati</taxon>
        <taxon>Pseudomonadota</taxon>
        <taxon>Betaproteobacteria</taxon>
        <taxon>Burkholderiales</taxon>
        <taxon>Burkholderiaceae</taxon>
        <taxon>Paraburkholderia</taxon>
    </lineage>
</organism>
<sequence length="33" mass="3548">MSLGSVPDFTWPVLEWLPSGGMASAMATHWDGI</sequence>
<dbReference type="EMBL" id="CADIKL010000041">
    <property type="protein sequence ID" value="CAB3803908.1"/>
    <property type="molecule type" value="Genomic_DNA"/>
</dbReference>
<dbReference type="AlphaFoldDB" id="A0A6J5GMV0"/>
<accession>A0A6J5GMV0</accession>
<keyword evidence="2" id="KW-1185">Reference proteome</keyword>
<reference evidence="1 2" key="1">
    <citation type="submission" date="2020-04" db="EMBL/GenBank/DDBJ databases">
        <authorList>
            <person name="De Canck E."/>
        </authorList>
    </citation>
    <scope>NUCLEOTIDE SEQUENCE [LARGE SCALE GENOMIC DNA]</scope>
    <source>
        <strain evidence="1 2">LMG 28688</strain>
    </source>
</reference>
<name>A0A6J5GMV0_9BURK</name>
<gene>
    <name evidence="1" type="ORF">LMG28688_05868</name>
</gene>